<name>A0A9K3I756_HELAN</name>
<reference evidence="1" key="2">
    <citation type="submission" date="2020-06" db="EMBL/GenBank/DDBJ databases">
        <title>Helianthus annuus Genome sequencing and assembly Release 2.</title>
        <authorList>
            <person name="Gouzy J."/>
            <person name="Langlade N."/>
            <person name="Munos S."/>
        </authorList>
    </citation>
    <scope>NUCLEOTIDE SEQUENCE</scope>
    <source>
        <tissue evidence="1">Leaves</tissue>
    </source>
</reference>
<dbReference type="AlphaFoldDB" id="A0A9K3I756"/>
<keyword evidence="2" id="KW-1185">Reference proteome</keyword>
<accession>A0A9K3I756</accession>
<dbReference type="Gramene" id="mRNA:HanXRQr2_Chr09g0394321">
    <property type="protein sequence ID" value="CDS:HanXRQr2_Chr09g0394321.1"/>
    <property type="gene ID" value="HanXRQr2_Chr09g0394321"/>
</dbReference>
<reference evidence="1" key="1">
    <citation type="journal article" date="2017" name="Nature">
        <title>The sunflower genome provides insights into oil metabolism, flowering and Asterid evolution.</title>
        <authorList>
            <person name="Badouin H."/>
            <person name="Gouzy J."/>
            <person name="Grassa C.J."/>
            <person name="Murat F."/>
            <person name="Staton S.E."/>
            <person name="Cottret L."/>
            <person name="Lelandais-Briere C."/>
            <person name="Owens G.L."/>
            <person name="Carrere S."/>
            <person name="Mayjonade B."/>
            <person name="Legrand L."/>
            <person name="Gill N."/>
            <person name="Kane N.C."/>
            <person name="Bowers J.E."/>
            <person name="Hubner S."/>
            <person name="Bellec A."/>
            <person name="Berard A."/>
            <person name="Berges H."/>
            <person name="Blanchet N."/>
            <person name="Boniface M.C."/>
            <person name="Brunel D."/>
            <person name="Catrice O."/>
            <person name="Chaidir N."/>
            <person name="Claudel C."/>
            <person name="Donnadieu C."/>
            <person name="Faraut T."/>
            <person name="Fievet G."/>
            <person name="Helmstetter N."/>
            <person name="King M."/>
            <person name="Knapp S.J."/>
            <person name="Lai Z."/>
            <person name="Le Paslier M.C."/>
            <person name="Lippi Y."/>
            <person name="Lorenzon L."/>
            <person name="Mandel J.R."/>
            <person name="Marage G."/>
            <person name="Marchand G."/>
            <person name="Marquand E."/>
            <person name="Bret-Mestries E."/>
            <person name="Morien E."/>
            <person name="Nambeesan S."/>
            <person name="Nguyen T."/>
            <person name="Pegot-Espagnet P."/>
            <person name="Pouilly N."/>
            <person name="Raftis F."/>
            <person name="Sallet E."/>
            <person name="Schiex T."/>
            <person name="Thomas J."/>
            <person name="Vandecasteele C."/>
            <person name="Vares D."/>
            <person name="Vear F."/>
            <person name="Vautrin S."/>
            <person name="Crespi M."/>
            <person name="Mangin B."/>
            <person name="Burke J.M."/>
            <person name="Salse J."/>
            <person name="Munos S."/>
            <person name="Vincourt P."/>
            <person name="Rieseberg L.H."/>
            <person name="Langlade N.B."/>
        </authorList>
    </citation>
    <scope>NUCLEOTIDE SEQUENCE</scope>
    <source>
        <tissue evidence="1">Leaves</tissue>
    </source>
</reference>
<organism evidence="1 2">
    <name type="scientific">Helianthus annuus</name>
    <name type="common">Common sunflower</name>
    <dbReference type="NCBI Taxonomy" id="4232"/>
    <lineage>
        <taxon>Eukaryota</taxon>
        <taxon>Viridiplantae</taxon>
        <taxon>Streptophyta</taxon>
        <taxon>Embryophyta</taxon>
        <taxon>Tracheophyta</taxon>
        <taxon>Spermatophyta</taxon>
        <taxon>Magnoliopsida</taxon>
        <taxon>eudicotyledons</taxon>
        <taxon>Gunneridae</taxon>
        <taxon>Pentapetalae</taxon>
        <taxon>asterids</taxon>
        <taxon>campanulids</taxon>
        <taxon>Asterales</taxon>
        <taxon>Asteraceae</taxon>
        <taxon>Asteroideae</taxon>
        <taxon>Heliantheae alliance</taxon>
        <taxon>Heliantheae</taxon>
        <taxon>Helianthus</taxon>
    </lineage>
</organism>
<proteinExistence type="predicted"/>
<dbReference type="Proteomes" id="UP000215914">
    <property type="component" value="Unassembled WGS sequence"/>
</dbReference>
<dbReference type="EMBL" id="MNCJ02000324">
    <property type="protein sequence ID" value="KAF5791397.1"/>
    <property type="molecule type" value="Genomic_DNA"/>
</dbReference>
<evidence type="ECO:0000313" key="2">
    <source>
        <dbReference type="Proteomes" id="UP000215914"/>
    </source>
</evidence>
<gene>
    <name evidence="1" type="ORF">HanXRQr2_Chr09g0394321</name>
</gene>
<evidence type="ECO:0000313" key="1">
    <source>
        <dbReference type="EMBL" id="KAF5791397.1"/>
    </source>
</evidence>
<comment type="caution">
    <text evidence="1">The sequence shown here is derived from an EMBL/GenBank/DDBJ whole genome shotgun (WGS) entry which is preliminary data.</text>
</comment>
<protein>
    <submittedName>
        <fullName evidence="1">Uncharacterized protein</fullName>
    </submittedName>
</protein>
<sequence length="60" mass="6164">MSSEFDLLGWFVDAGKDWKVSQSSSSSSSSTSLAWSLTFVAVDGGGISSLCDGILITKGG</sequence>